<keyword evidence="1" id="KW-0378">Hydrolase</keyword>
<feature type="domain" description="Isochorismatase-like" evidence="2">
    <location>
        <begin position="14"/>
        <end position="207"/>
    </location>
</feature>
<evidence type="ECO:0000313" key="4">
    <source>
        <dbReference type="Proteomes" id="UP000005143"/>
    </source>
</evidence>
<dbReference type="SUPFAM" id="SSF52499">
    <property type="entry name" value="Isochorismatase-like hydrolases"/>
    <property type="match status" value="1"/>
</dbReference>
<dbReference type="InterPro" id="IPR050272">
    <property type="entry name" value="Isochorismatase-like_hydrls"/>
</dbReference>
<gene>
    <name evidence="3" type="ORF">PAI11_01400</name>
</gene>
<dbReference type="Pfam" id="PF00857">
    <property type="entry name" value="Isochorismatase"/>
    <property type="match status" value="1"/>
</dbReference>
<reference evidence="3 4" key="1">
    <citation type="journal article" date="2013" name="Biodegradation">
        <title>Quantitative proteomic analysis of ibuprofen-degrading Patulibacter sp. strain I11.</title>
        <authorList>
            <person name="Almeida B."/>
            <person name="Kjeldal H."/>
            <person name="Lolas I."/>
            <person name="Knudsen A.D."/>
            <person name="Carvalho G."/>
            <person name="Nielsen K.L."/>
            <person name="Barreto Crespo M.T."/>
            <person name="Stensballe A."/>
            <person name="Nielsen J.L."/>
        </authorList>
    </citation>
    <scope>NUCLEOTIDE SEQUENCE [LARGE SCALE GENOMIC DNA]</scope>
    <source>
        <strain evidence="3 4">I11</strain>
    </source>
</reference>
<dbReference type="OrthoDB" id="3174612at2"/>
<dbReference type="AlphaFoldDB" id="H0E035"/>
<comment type="caution">
    <text evidence="3">The sequence shown here is derived from an EMBL/GenBank/DDBJ whole genome shotgun (WGS) entry which is preliminary data.</text>
</comment>
<dbReference type="InterPro" id="IPR036380">
    <property type="entry name" value="Isochorismatase-like_sf"/>
</dbReference>
<name>H0E035_9ACTN</name>
<dbReference type="Gene3D" id="3.40.50.850">
    <property type="entry name" value="Isochorismatase-like"/>
    <property type="match status" value="1"/>
</dbReference>
<evidence type="ECO:0000256" key="1">
    <source>
        <dbReference type="ARBA" id="ARBA00022801"/>
    </source>
</evidence>
<dbReference type="RefSeq" id="WP_007569793.1">
    <property type="nucleotide sequence ID" value="NZ_AGUD01000004.1"/>
</dbReference>
<dbReference type="GO" id="GO:0016787">
    <property type="term" value="F:hydrolase activity"/>
    <property type="evidence" value="ECO:0007669"/>
    <property type="project" value="UniProtKB-KW"/>
</dbReference>
<protein>
    <submittedName>
        <fullName evidence="3">Conserved hypothetical isochorismatase family protein</fullName>
    </submittedName>
</protein>
<dbReference type="PANTHER" id="PTHR43540:SF16">
    <property type="entry name" value="ISOCHORISMATASE-LIKE DOMAIN-CONTAINING PROTEIN"/>
    <property type="match status" value="1"/>
</dbReference>
<proteinExistence type="predicted"/>
<evidence type="ECO:0000259" key="2">
    <source>
        <dbReference type="Pfam" id="PF00857"/>
    </source>
</evidence>
<sequence>MEYEFDRVPVDDVILVLTHMQNDFWHPEGRGYDFTKDTLPFEDTLQRIKRTIDACRALDVPIIYHNETFRPGHPELKIRRGGYVRGTGRVLRCPEENMAVRGQWGAETLSEIAPEPGRPEWEVDNARVDPWPCTEFEPLIRNTGRQILIVAGLATDFGVSLTVRGANERDYGAIVLSDCTDRMLGEYSQMTMDTLFPYLARVMTSDELIGELRGS</sequence>
<accession>H0E035</accession>
<keyword evidence="4" id="KW-1185">Reference proteome</keyword>
<dbReference type="EMBL" id="AGUD01000004">
    <property type="protein sequence ID" value="EHN12994.1"/>
    <property type="molecule type" value="Genomic_DNA"/>
</dbReference>
<organism evidence="3 4">
    <name type="scientific">Patulibacter medicamentivorans</name>
    <dbReference type="NCBI Taxonomy" id="1097667"/>
    <lineage>
        <taxon>Bacteria</taxon>
        <taxon>Bacillati</taxon>
        <taxon>Actinomycetota</taxon>
        <taxon>Thermoleophilia</taxon>
        <taxon>Solirubrobacterales</taxon>
        <taxon>Patulibacteraceae</taxon>
        <taxon>Patulibacter</taxon>
    </lineage>
</organism>
<evidence type="ECO:0000313" key="3">
    <source>
        <dbReference type="EMBL" id="EHN12994.1"/>
    </source>
</evidence>
<dbReference type="CDD" id="cd00431">
    <property type="entry name" value="cysteine_hydrolases"/>
    <property type="match status" value="1"/>
</dbReference>
<dbReference type="InterPro" id="IPR000868">
    <property type="entry name" value="Isochorismatase-like_dom"/>
</dbReference>
<dbReference type="PANTHER" id="PTHR43540">
    <property type="entry name" value="PEROXYUREIDOACRYLATE/UREIDOACRYLATE AMIDOHYDROLASE-RELATED"/>
    <property type="match status" value="1"/>
</dbReference>
<dbReference type="Proteomes" id="UP000005143">
    <property type="component" value="Unassembled WGS sequence"/>
</dbReference>